<dbReference type="EMBL" id="QMFZ01000027">
    <property type="protein sequence ID" value="RBB35693.1"/>
    <property type="molecule type" value="Genomic_DNA"/>
</dbReference>
<reference evidence="1 2" key="1">
    <citation type="submission" date="2018-06" db="EMBL/GenBank/DDBJ databases">
        <title>Draft genome sequence of Burkholderia reimsis strain BE51 isolated from a French agricultural soil.</title>
        <authorList>
            <person name="Esmaeel Q."/>
        </authorList>
    </citation>
    <scope>NUCLEOTIDE SEQUENCE [LARGE SCALE GENOMIC DNA]</scope>
    <source>
        <strain evidence="1 2">BE51</strain>
    </source>
</reference>
<keyword evidence="2" id="KW-1185">Reference proteome</keyword>
<gene>
    <name evidence="1" type="ORF">DPV79_27105</name>
</gene>
<dbReference type="AlphaFoldDB" id="A0A365QNS6"/>
<evidence type="ECO:0000313" key="2">
    <source>
        <dbReference type="Proteomes" id="UP000252458"/>
    </source>
</evidence>
<protein>
    <submittedName>
        <fullName evidence="1">Uncharacterized protein</fullName>
    </submittedName>
</protein>
<name>A0A365QNS6_9BURK</name>
<evidence type="ECO:0000313" key="1">
    <source>
        <dbReference type="EMBL" id="RBB35693.1"/>
    </source>
</evidence>
<proteinExistence type="predicted"/>
<comment type="caution">
    <text evidence="1">The sequence shown here is derived from an EMBL/GenBank/DDBJ whole genome shotgun (WGS) entry which is preliminary data.</text>
</comment>
<accession>A0A365QNS6</accession>
<sequence>MATFKTTLQDGTQIEVKHEDVAKYAEARGLDEIAAGRYSKLFAFKLFLHETFDSLDPRFVLEELKSLEGQPNGALNTKPPSEFSQAPLKGLWHKHFFSDLFVEQNIATQMTPKKLTEVVNRVADPARSSVITKDMIRELVHEVTEGALLERESQNKLTGEWIVFAKHSGQNYYLTIAKHPAGRAAGDQAIFNEIESIAYEQFPFLNTP</sequence>
<dbReference type="RefSeq" id="WP_113046940.1">
    <property type="nucleotide sequence ID" value="NZ_QMFZ01000027.1"/>
</dbReference>
<dbReference type="Proteomes" id="UP000252458">
    <property type="component" value="Unassembled WGS sequence"/>
</dbReference>
<organism evidence="1 2">
    <name type="scientific">Burkholderia reimsis</name>
    <dbReference type="NCBI Taxonomy" id="2234132"/>
    <lineage>
        <taxon>Bacteria</taxon>
        <taxon>Pseudomonadati</taxon>
        <taxon>Pseudomonadota</taxon>
        <taxon>Betaproteobacteria</taxon>
        <taxon>Burkholderiales</taxon>
        <taxon>Burkholderiaceae</taxon>
        <taxon>Burkholderia</taxon>
    </lineage>
</organism>